<sequence length="386" mass="43053">MRLTILLTYALACVFTSHAQTKNPSSPVGPVEFRKMKVSSETYESVGVADINNDGHPDLVSGAFWYEGPHFVQRHFIAEINRVQEYWDDFSTILLDVNKDGKIDIVTGGWFEATLYWLENPGNNKAWKRHVIDKTGNIETARGFDLDGDGIVEIIPNTPNQPLKYYKLQANTSNNSDAQFTKVDVAPTHGHGLGFGDINGDKRIDIVIDKGWLEAPNQPNGKWILHEDFDFGHASIPVLIVDINKDGLNDLIVGQAHGYGLDWYEQQTSSKGKRSWKKHVIDANNSQYHTMEWVDIDGDGEMELVTGKRFRAHNGGDPGANDPYGLYYFKWNGESFTKDIISYGPVGEGKGAGIYFSLADLKGTGRQDVIVAGKDGLYIFFNEGTK</sequence>
<dbReference type="SUPFAM" id="SSF69318">
    <property type="entry name" value="Integrin alpha N-terminal domain"/>
    <property type="match status" value="1"/>
</dbReference>
<dbReference type="RefSeq" id="WP_153512654.1">
    <property type="nucleotide sequence ID" value="NZ_CP045652.1"/>
</dbReference>
<organism evidence="3 4">
    <name type="scientific">Sphingobacterium zhuxiongii</name>
    <dbReference type="NCBI Taxonomy" id="2662364"/>
    <lineage>
        <taxon>Bacteria</taxon>
        <taxon>Pseudomonadati</taxon>
        <taxon>Bacteroidota</taxon>
        <taxon>Sphingobacteriia</taxon>
        <taxon>Sphingobacteriales</taxon>
        <taxon>Sphingobacteriaceae</taxon>
        <taxon>Sphingobacterium</taxon>
    </lineage>
</organism>
<dbReference type="Gene3D" id="2.130.10.130">
    <property type="entry name" value="Integrin alpha, N-terminal"/>
    <property type="match status" value="2"/>
</dbReference>
<keyword evidence="1 2" id="KW-0732">Signal</keyword>
<dbReference type="PANTHER" id="PTHR44103:SF1">
    <property type="entry name" value="PROPROTEIN CONVERTASE P"/>
    <property type="match status" value="1"/>
</dbReference>
<feature type="signal peptide" evidence="2">
    <location>
        <begin position="1"/>
        <end position="19"/>
    </location>
</feature>
<proteinExistence type="predicted"/>
<evidence type="ECO:0000313" key="3">
    <source>
        <dbReference type="EMBL" id="QGA27827.1"/>
    </source>
</evidence>
<accession>A0A5Q0QCC9</accession>
<evidence type="ECO:0000256" key="2">
    <source>
        <dbReference type="SAM" id="SignalP"/>
    </source>
</evidence>
<reference evidence="3 4" key="1">
    <citation type="submission" date="2019-10" db="EMBL/GenBank/DDBJ databases">
        <authorList>
            <person name="Dong K."/>
        </authorList>
    </citation>
    <scope>NUCLEOTIDE SEQUENCE [LARGE SCALE GENOMIC DNA]</scope>
    <source>
        <strain evidence="4">dk4302</strain>
    </source>
</reference>
<dbReference type="EMBL" id="CP045652">
    <property type="protein sequence ID" value="QGA27827.1"/>
    <property type="molecule type" value="Genomic_DNA"/>
</dbReference>
<gene>
    <name evidence="3" type="ORF">GFH32_16520</name>
</gene>
<name>A0A5Q0QCC9_9SPHI</name>
<dbReference type="InterPro" id="IPR028994">
    <property type="entry name" value="Integrin_alpha_N"/>
</dbReference>
<evidence type="ECO:0000256" key="1">
    <source>
        <dbReference type="ARBA" id="ARBA00022729"/>
    </source>
</evidence>
<protein>
    <submittedName>
        <fullName evidence="3">VCBS repeat-containing protein</fullName>
    </submittedName>
</protein>
<evidence type="ECO:0000313" key="4">
    <source>
        <dbReference type="Proteomes" id="UP000326921"/>
    </source>
</evidence>
<feature type="chain" id="PRO_5025009504" evidence="2">
    <location>
        <begin position="20"/>
        <end position="386"/>
    </location>
</feature>
<dbReference type="Pfam" id="PF13517">
    <property type="entry name" value="FG-GAP_3"/>
    <property type="match status" value="2"/>
</dbReference>
<dbReference type="KEGG" id="sphe:GFH32_16520"/>
<dbReference type="AlphaFoldDB" id="A0A5Q0QCC9"/>
<dbReference type="PANTHER" id="PTHR44103">
    <property type="entry name" value="PROPROTEIN CONVERTASE P"/>
    <property type="match status" value="1"/>
</dbReference>
<dbReference type="InterPro" id="IPR013517">
    <property type="entry name" value="FG-GAP"/>
</dbReference>
<dbReference type="Proteomes" id="UP000326921">
    <property type="component" value="Chromosome"/>
</dbReference>
<keyword evidence="4" id="KW-1185">Reference proteome</keyword>